<dbReference type="AlphaFoldDB" id="A0A919XNZ2"/>
<dbReference type="RefSeq" id="WP_160045028.1">
    <property type="nucleotide sequence ID" value="NZ_BORQ01000006.1"/>
</dbReference>
<dbReference type="InterPro" id="IPR000073">
    <property type="entry name" value="AB_hydrolase_1"/>
</dbReference>
<proteinExistence type="predicted"/>
<reference evidence="2" key="1">
    <citation type="submission" date="2021-03" db="EMBL/GenBank/DDBJ databases">
        <title>Antimicrobial resistance genes in bacteria isolated from Japanese honey, and their potential for conferring macrolide and lincosamide resistance in the American foulbrood pathogen Paenibacillus larvae.</title>
        <authorList>
            <person name="Okamoto M."/>
            <person name="Kumagai M."/>
            <person name="Kanamori H."/>
            <person name="Takamatsu D."/>
        </authorList>
    </citation>
    <scope>NUCLEOTIDE SEQUENCE</scope>
    <source>
        <strain evidence="2">J2TS6</strain>
    </source>
</reference>
<dbReference type="PRINTS" id="PR00111">
    <property type="entry name" value="ABHYDROLASE"/>
</dbReference>
<dbReference type="PANTHER" id="PTHR43194">
    <property type="entry name" value="HYDROLASE ALPHA/BETA FOLD FAMILY"/>
    <property type="match status" value="1"/>
</dbReference>
<dbReference type="Gene3D" id="3.40.50.1820">
    <property type="entry name" value="alpha/beta hydrolase"/>
    <property type="match status" value="1"/>
</dbReference>
<dbReference type="SUPFAM" id="SSF53474">
    <property type="entry name" value="alpha/beta-Hydrolases"/>
    <property type="match status" value="1"/>
</dbReference>
<evidence type="ECO:0000259" key="1">
    <source>
        <dbReference type="Pfam" id="PF00561"/>
    </source>
</evidence>
<dbReference type="PANTHER" id="PTHR43194:SF5">
    <property type="entry name" value="PIMELOYL-[ACYL-CARRIER PROTEIN] METHYL ESTER ESTERASE"/>
    <property type="match status" value="1"/>
</dbReference>
<keyword evidence="3" id="KW-1185">Reference proteome</keyword>
<sequence>MDLYYEVSGTGKPVVLLHSGGADLRDWTYVAPLLAQHYKVVAFDGRGAGKSPSPLEPANYVADLLALLDHLGLEKAALVGHSMGGRIAADFALEYPDRVSELVLVGPSLSGFNPSQEFQDWMQWIHEAFPDIDKVTERSFDAPSYRIIKSSEHWELMLDMFRHHLMKTSEWGSFESIWPEPPAIERLGEMVPRTMLLIGDEELPDNVRIAERYREIPDFRLVTVPGADHMVTLTHPDELCRHIIRFLGE</sequence>
<protein>
    <submittedName>
        <fullName evidence="2">Hydrolase</fullName>
    </submittedName>
</protein>
<dbReference type="GO" id="GO:0016787">
    <property type="term" value="F:hydrolase activity"/>
    <property type="evidence" value="ECO:0007669"/>
    <property type="project" value="UniProtKB-KW"/>
</dbReference>
<dbReference type="InterPro" id="IPR029058">
    <property type="entry name" value="AB_hydrolase_fold"/>
</dbReference>
<accession>A0A919XNZ2</accession>
<name>A0A919XNZ2_9BACL</name>
<dbReference type="Pfam" id="PF00561">
    <property type="entry name" value="Abhydrolase_1"/>
    <property type="match status" value="1"/>
</dbReference>
<dbReference type="Proteomes" id="UP000679779">
    <property type="component" value="Unassembled WGS sequence"/>
</dbReference>
<evidence type="ECO:0000313" key="2">
    <source>
        <dbReference type="EMBL" id="GIO33618.1"/>
    </source>
</evidence>
<keyword evidence="2" id="KW-0378">Hydrolase</keyword>
<comment type="caution">
    <text evidence="2">The sequence shown here is derived from an EMBL/GenBank/DDBJ whole genome shotgun (WGS) entry which is preliminary data.</text>
</comment>
<organism evidence="2 3">
    <name type="scientific">Paenibacillus albilobatus</name>
    <dbReference type="NCBI Taxonomy" id="2716884"/>
    <lineage>
        <taxon>Bacteria</taxon>
        <taxon>Bacillati</taxon>
        <taxon>Bacillota</taxon>
        <taxon>Bacilli</taxon>
        <taxon>Bacillales</taxon>
        <taxon>Paenibacillaceae</taxon>
        <taxon>Paenibacillus</taxon>
    </lineage>
</organism>
<gene>
    <name evidence="2" type="ORF">J2TS6_47590</name>
</gene>
<dbReference type="EMBL" id="BORQ01000006">
    <property type="protein sequence ID" value="GIO33618.1"/>
    <property type="molecule type" value="Genomic_DNA"/>
</dbReference>
<dbReference type="InterPro" id="IPR050228">
    <property type="entry name" value="Carboxylesterase_BioH"/>
</dbReference>
<feature type="domain" description="AB hydrolase-1" evidence="1">
    <location>
        <begin position="12"/>
        <end position="131"/>
    </location>
</feature>
<evidence type="ECO:0000313" key="3">
    <source>
        <dbReference type="Proteomes" id="UP000679779"/>
    </source>
</evidence>